<keyword evidence="3 4" id="KW-0446">Lipid-binding</keyword>
<keyword evidence="5" id="KW-0732">Signal</keyword>
<evidence type="ECO:0000256" key="5">
    <source>
        <dbReference type="SAM" id="SignalP"/>
    </source>
</evidence>
<evidence type="ECO:0000256" key="2">
    <source>
        <dbReference type="ARBA" id="ARBA00022448"/>
    </source>
</evidence>
<evidence type="ECO:0000256" key="1">
    <source>
        <dbReference type="ARBA" id="ARBA00009748"/>
    </source>
</evidence>
<proteinExistence type="inferred from homology"/>
<evidence type="ECO:0000313" key="8">
    <source>
        <dbReference type="Proteomes" id="UP001237642"/>
    </source>
</evidence>
<organism evidence="7 8">
    <name type="scientific">Heracleum sosnowskyi</name>
    <dbReference type="NCBI Taxonomy" id="360622"/>
    <lineage>
        <taxon>Eukaryota</taxon>
        <taxon>Viridiplantae</taxon>
        <taxon>Streptophyta</taxon>
        <taxon>Embryophyta</taxon>
        <taxon>Tracheophyta</taxon>
        <taxon>Spermatophyta</taxon>
        <taxon>Magnoliopsida</taxon>
        <taxon>eudicotyledons</taxon>
        <taxon>Gunneridae</taxon>
        <taxon>Pentapetalae</taxon>
        <taxon>asterids</taxon>
        <taxon>campanulids</taxon>
        <taxon>Apiales</taxon>
        <taxon>Apiaceae</taxon>
        <taxon>Apioideae</taxon>
        <taxon>apioid superclade</taxon>
        <taxon>Tordylieae</taxon>
        <taxon>Tordyliinae</taxon>
        <taxon>Heracleum</taxon>
    </lineage>
</organism>
<dbReference type="Proteomes" id="UP001237642">
    <property type="component" value="Unassembled WGS sequence"/>
</dbReference>
<dbReference type="PRINTS" id="PR00382">
    <property type="entry name" value="LIPIDTRNSFER"/>
</dbReference>
<comment type="similarity">
    <text evidence="1 4">Belongs to the plant LTP family.</text>
</comment>
<name>A0AAD8HFI8_9APIA</name>
<feature type="domain" description="Bifunctional inhibitor/plant lipid transfer protein/seed storage helical" evidence="6">
    <location>
        <begin position="24"/>
        <end position="107"/>
    </location>
</feature>
<protein>
    <recommendedName>
        <fullName evidence="4">Non-specific lipid-transfer protein</fullName>
    </recommendedName>
</protein>
<dbReference type="Gene3D" id="1.10.110.10">
    <property type="entry name" value="Plant lipid-transfer and hydrophobic proteins"/>
    <property type="match status" value="1"/>
</dbReference>
<keyword evidence="8" id="KW-1185">Reference proteome</keyword>
<dbReference type="GO" id="GO:0008289">
    <property type="term" value="F:lipid binding"/>
    <property type="evidence" value="ECO:0007669"/>
    <property type="project" value="UniProtKB-KW"/>
</dbReference>
<dbReference type="CDD" id="cd01960">
    <property type="entry name" value="nsLTP1"/>
    <property type="match status" value="1"/>
</dbReference>
<evidence type="ECO:0000259" key="6">
    <source>
        <dbReference type="SMART" id="SM00499"/>
    </source>
</evidence>
<feature type="signal peptide" evidence="5">
    <location>
        <begin position="1"/>
        <end position="21"/>
    </location>
</feature>
<dbReference type="InterPro" id="IPR036312">
    <property type="entry name" value="Bifun_inhib/LTP/seed_sf"/>
</dbReference>
<comment type="function">
    <text evidence="4">Plant non-specific lipid-transfer proteins transfer phospholipids as well as galactolipids across membranes. May play a role in wax or cutin deposition in the cell walls of expanding epidermal cells and certain secretory tissues.</text>
</comment>
<dbReference type="PANTHER" id="PTHR33076">
    <property type="entry name" value="NON-SPECIFIC LIPID-TRANSFER PROTEIN 2-RELATED"/>
    <property type="match status" value="1"/>
</dbReference>
<evidence type="ECO:0000256" key="3">
    <source>
        <dbReference type="ARBA" id="ARBA00023121"/>
    </source>
</evidence>
<dbReference type="EMBL" id="JAUIZM010000009">
    <property type="protein sequence ID" value="KAK1366560.1"/>
    <property type="molecule type" value="Genomic_DNA"/>
</dbReference>
<dbReference type="SUPFAM" id="SSF47699">
    <property type="entry name" value="Bifunctional inhibitor/lipid-transfer protein/seed storage 2S albumin"/>
    <property type="match status" value="1"/>
</dbReference>
<evidence type="ECO:0000256" key="4">
    <source>
        <dbReference type="RuleBase" id="RU000628"/>
    </source>
</evidence>
<dbReference type="InterPro" id="IPR000528">
    <property type="entry name" value="Plant_nsLTP"/>
</dbReference>
<dbReference type="GO" id="GO:0006869">
    <property type="term" value="P:lipid transport"/>
    <property type="evidence" value="ECO:0007669"/>
    <property type="project" value="InterPro"/>
</dbReference>
<gene>
    <name evidence="7" type="ORF">POM88_042121</name>
</gene>
<evidence type="ECO:0000313" key="7">
    <source>
        <dbReference type="EMBL" id="KAK1366560.1"/>
    </source>
</evidence>
<sequence>MGKCMVMMVAILALIVKPACSISCQDALAKILPCEIYLLGFGGVSAPCCQAVAQLNELAKSKPELKALCICLKQAAQWLHINHDRARQLPGLCHVTTPIPIDPNVNCDIKY</sequence>
<dbReference type="InterPro" id="IPR016140">
    <property type="entry name" value="Bifunc_inhib/LTP/seed_store"/>
</dbReference>
<reference evidence="7" key="1">
    <citation type="submission" date="2023-02" db="EMBL/GenBank/DDBJ databases">
        <title>Genome of toxic invasive species Heracleum sosnowskyi carries increased number of genes despite the absence of recent whole-genome duplications.</title>
        <authorList>
            <person name="Schelkunov M."/>
            <person name="Shtratnikova V."/>
            <person name="Makarenko M."/>
            <person name="Klepikova A."/>
            <person name="Omelchenko D."/>
            <person name="Novikova G."/>
            <person name="Obukhova E."/>
            <person name="Bogdanov V."/>
            <person name="Penin A."/>
            <person name="Logacheva M."/>
        </authorList>
    </citation>
    <scope>NUCLEOTIDE SEQUENCE</scope>
    <source>
        <strain evidence="7">Hsosn_3</strain>
        <tissue evidence="7">Leaf</tissue>
    </source>
</reference>
<feature type="chain" id="PRO_5042275599" description="Non-specific lipid-transfer protein" evidence="5">
    <location>
        <begin position="22"/>
        <end position="111"/>
    </location>
</feature>
<keyword evidence="2 4" id="KW-0813">Transport</keyword>
<dbReference type="SMART" id="SM00499">
    <property type="entry name" value="AAI"/>
    <property type="match status" value="1"/>
</dbReference>
<accession>A0AAD8HFI8</accession>
<dbReference type="AlphaFoldDB" id="A0AAD8HFI8"/>
<reference evidence="7" key="2">
    <citation type="submission" date="2023-05" db="EMBL/GenBank/DDBJ databases">
        <authorList>
            <person name="Schelkunov M.I."/>
        </authorList>
    </citation>
    <scope>NUCLEOTIDE SEQUENCE</scope>
    <source>
        <strain evidence="7">Hsosn_3</strain>
        <tissue evidence="7">Leaf</tissue>
    </source>
</reference>
<comment type="caution">
    <text evidence="7">The sequence shown here is derived from an EMBL/GenBank/DDBJ whole genome shotgun (WGS) entry which is preliminary data.</text>
</comment>
<dbReference type="Pfam" id="PF00234">
    <property type="entry name" value="Tryp_alpha_amyl"/>
    <property type="match status" value="1"/>
</dbReference>